<accession>A0A0V1LA19</accession>
<dbReference type="Proteomes" id="UP000054721">
    <property type="component" value="Unassembled WGS sequence"/>
</dbReference>
<keyword evidence="2" id="KW-1185">Reference proteome</keyword>
<organism evidence="1 2">
    <name type="scientific">Trichinella nativa</name>
    <dbReference type="NCBI Taxonomy" id="6335"/>
    <lineage>
        <taxon>Eukaryota</taxon>
        <taxon>Metazoa</taxon>
        <taxon>Ecdysozoa</taxon>
        <taxon>Nematoda</taxon>
        <taxon>Enoplea</taxon>
        <taxon>Dorylaimia</taxon>
        <taxon>Trichinellida</taxon>
        <taxon>Trichinellidae</taxon>
        <taxon>Trichinella</taxon>
    </lineage>
</organism>
<evidence type="ECO:0000313" key="2">
    <source>
        <dbReference type="Proteomes" id="UP000054721"/>
    </source>
</evidence>
<gene>
    <name evidence="1" type="ORF">T02_7086</name>
</gene>
<proteinExistence type="predicted"/>
<dbReference type="InterPro" id="IPR005312">
    <property type="entry name" value="DUF1759"/>
</dbReference>
<reference evidence="1 2" key="1">
    <citation type="submission" date="2015-05" db="EMBL/GenBank/DDBJ databases">
        <title>Evolution of Trichinella species and genotypes.</title>
        <authorList>
            <person name="Korhonen P.K."/>
            <person name="Edoardo P."/>
            <person name="Giuseppe L.R."/>
            <person name="Gasser R.B."/>
        </authorList>
    </citation>
    <scope>NUCLEOTIDE SEQUENCE [LARGE SCALE GENOMIC DNA]</scope>
    <source>
        <strain evidence="1">ISS10</strain>
    </source>
</reference>
<dbReference type="Pfam" id="PF03564">
    <property type="entry name" value="DUF1759"/>
    <property type="match status" value="1"/>
</dbReference>
<dbReference type="AlphaFoldDB" id="A0A0V1LA19"/>
<dbReference type="STRING" id="6335.A0A0V1LA19"/>
<dbReference type="EMBL" id="JYDW01000096">
    <property type="protein sequence ID" value="KRZ56293.1"/>
    <property type="molecule type" value="Genomic_DNA"/>
</dbReference>
<dbReference type="OrthoDB" id="5864015at2759"/>
<sequence>MTETKQSLNMTVTQLQNRASDLLKNSDYQPDLPHTGATPRQGECVPLSDIVLIAKLPTFTGDILEFQVFWGKFQGAVHRMKNFDNITKFVRLRSCLSGVAPQLINGLTITAENYKSVIRLLHDQFHRTTDILDANNDFLAFSKQPVITERNCRGCIRSPVRDKRSQKKHCHKCRRIHFWLSSAVV</sequence>
<protein>
    <submittedName>
        <fullName evidence="1">Uncharacterized protein</fullName>
    </submittedName>
</protein>
<comment type="caution">
    <text evidence="1">The sequence shown here is derived from an EMBL/GenBank/DDBJ whole genome shotgun (WGS) entry which is preliminary data.</text>
</comment>
<evidence type="ECO:0000313" key="1">
    <source>
        <dbReference type="EMBL" id="KRZ56293.1"/>
    </source>
</evidence>
<name>A0A0V1LA19_9BILA</name>